<feature type="domain" description="MgtC/SapB/SrpB/YhiD N-terminal" evidence="7">
    <location>
        <begin position="8"/>
        <end position="84"/>
    </location>
</feature>
<evidence type="ECO:0000256" key="1">
    <source>
        <dbReference type="ARBA" id="ARBA00004651"/>
    </source>
</evidence>
<proteinExistence type="predicted"/>
<feature type="region of interest" description="Disordered" evidence="6">
    <location>
        <begin position="401"/>
        <end position="423"/>
    </location>
</feature>
<evidence type="ECO:0000256" key="6">
    <source>
        <dbReference type="SAM" id="MobiDB-lite"/>
    </source>
</evidence>
<gene>
    <name evidence="8" type="ORF">ACHAWU_010117</name>
</gene>
<evidence type="ECO:0000259" key="7">
    <source>
        <dbReference type="Pfam" id="PF02308"/>
    </source>
</evidence>
<organism evidence="8 9">
    <name type="scientific">Discostella pseudostelligera</name>
    <dbReference type="NCBI Taxonomy" id="259834"/>
    <lineage>
        <taxon>Eukaryota</taxon>
        <taxon>Sar</taxon>
        <taxon>Stramenopiles</taxon>
        <taxon>Ochrophyta</taxon>
        <taxon>Bacillariophyta</taxon>
        <taxon>Coscinodiscophyceae</taxon>
        <taxon>Thalassiosirophycidae</taxon>
        <taxon>Stephanodiscales</taxon>
        <taxon>Stephanodiscaceae</taxon>
        <taxon>Discostella</taxon>
    </lineage>
</organism>
<dbReference type="InterPro" id="IPR003416">
    <property type="entry name" value="MgtC/SapB/SrpB/YhiD_fam"/>
</dbReference>
<dbReference type="PANTHER" id="PTHR33778:SF1">
    <property type="entry name" value="MAGNESIUM TRANSPORTER YHID-RELATED"/>
    <property type="match status" value="1"/>
</dbReference>
<keyword evidence="3" id="KW-0812">Transmembrane</keyword>
<comment type="subcellular location">
    <subcellularLocation>
        <location evidence="1">Cell membrane</location>
        <topology evidence="1">Multi-pass membrane protein</topology>
    </subcellularLocation>
</comment>
<evidence type="ECO:0000256" key="4">
    <source>
        <dbReference type="ARBA" id="ARBA00022989"/>
    </source>
</evidence>
<sequence length="603" mass="65085">MLKSWDASRVSAAIPSGVGFLGAGLIVKSNDVDPETGVRHHLVQGITTAAATWLSAAVGMACGGGLYFIASFSTAVNLLLLRFGPRAIVTHDESSVGSLPGGTGEFTSLLKKDVETGDGRTLSSYGVPEPNAEKLEVPAIVKRSSITTMMDDLSARRILIIEEEDDRDLDQLLFLGDTSGVGAPSPSSPPSQISLSPSSSTPLSSSSFENHASSASPAAATTAVASPPPPSQITPILASEEERDGDDDDGLGHWVLPAPALPGDYLNGSLHRVPSKSILKKVSSYGNFDSSRGGGSSTGGRARRLSIALDSSSTSQASGSIRGGNRFHNRSQVTDEPPFSSLLSADGSTIKSNKKTSILSLNSLDSNQGQPQQHQGGESIGWDLEDDGVASSPLYRGVTMGEEESLPSIPNSHDASDSSTKMRRNVSFHAVDVREYDRTVGDHPGCRSGPPLSLDWSYSKKYQKNLDEFELERNSHRVHHYSELHMSKYKRRNLLAFQWGHSEDELKEARDNTKKMQRQRNVTQLLQPVHMAEEKIIDLKNFFVRRTSKKKQQQGGRSEMDDWSDMSNSISTKDSSHRGIRSMNYMSNSRQDSGGLPSSSHTT</sequence>
<dbReference type="Proteomes" id="UP001530293">
    <property type="component" value="Unassembled WGS sequence"/>
</dbReference>
<dbReference type="EMBL" id="JALLBG020000144">
    <property type="protein sequence ID" value="KAL3761940.1"/>
    <property type="molecule type" value="Genomic_DNA"/>
</dbReference>
<evidence type="ECO:0000256" key="5">
    <source>
        <dbReference type="ARBA" id="ARBA00023136"/>
    </source>
</evidence>
<feature type="region of interest" description="Disordered" evidence="6">
    <location>
        <begin position="363"/>
        <end position="386"/>
    </location>
</feature>
<feature type="compositionally biased region" description="Polar residues" evidence="6">
    <location>
        <begin position="584"/>
        <end position="603"/>
    </location>
</feature>
<reference evidence="8 9" key="1">
    <citation type="submission" date="2024-10" db="EMBL/GenBank/DDBJ databases">
        <title>Updated reference genomes for cyclostephanoid diatoms.</title>
        <authorList>
            <person name="Roberts W.R."/>
            <person name="Alverson A.J."/>
        </authorList>
    </citation>
    <scope>NUCLEOTIDE SEQUENCE [LARGE SCALE GENOMIC DNA]</scope>
    <source>
        <strain evidence="8 9">AJA232-27</strain>
    </source>
</reference>
<dbReference type="GO" id="GO:0005886">
    <property type="term" value="C:plasma membrane"/>
    <property type="evidence" value="ECO:0007669"/>
    <property type="project" value="UniProtKB-SubCell"/>
</dbReference>
<dbReference type="AlphaFoldDB" id="A0ABD3MN31"/>
<feature type="region of interest" description="Disordered" evidence="6">
    <location>
        <begin position="307"/>
        <end position="347"/>
    </location>
</feature>
<feature type="compositionally biased region" description="Low complexity" evidence="6">
    <location>
        <begin position="190"/>
        <end position="225"/>
    </location>
</feature>
<protein>
    <recommendedName>
        <fullName evidence="7">MgtC/SapB/SrpB/YhiD N-terminal domain-containing protein</fullName>
    </recommendedName>
</protein>
<feature type="compositionally biased region" description="Polar residues" evidence="6">
    <location>
        <begin position="408"/>
        <end position="419"/>
    </location>
</feature>
<keyword evidence="9" id="KW-1185">Reference proteome</keyword>
<keyword evidence="5" id="KW-0472">Membrane</keyword>
<keyword evidence="2" id="KW-1003">Cell membrane</keyword>
<evidence type="ECO:0000313" key="9">
    <source>
        <dbReference type="Proteomes" id="UP001530293"/>
    </source>
</evidence>
<evidence type="ECO:0000256" key="3">
    <source>
        <dbReference type="ARBA" id="ARBA00022692"/>
    </source>
</evidence>
<dbReference type="InterPro" id="IPR049177">
    <property type="entry name" value="MgtC_SapB_SrpB_YhiD_N"/>
</dbReference>
<evidence type="ECO:0000313" key="8">
    <source>
        <dbReference type="EMBL" id="KAL3761940.1"/>
    </source>
</evidence>
<feature type="compositionally biased region" description="Polar residues" evidence="6">
    <location>
        <begin position="309"/>
        <end position="319"/>
    </location>
</feature>
<dbReference type="Pfam" id="PF02308">
    <property type="entry name" value="MgtC"/>
    <property type="match status" value="1"/>
</dbReference>
<name>A0ABD3MN31_9STRA</name>
<feature type="region of interest" description="Disordered" evidence="6">
    <location>
        <begin position="547"/>
        <end position="603"/>
    </location>
</feature>
<keyword evidence="4" id="KW-1133">Transmembrane helix</keyword>
<comment type="caution">
    <text evidence="8">The sequence shown here is derived from an EMBL/GenBank/DDBJ whole genome shotgun (WGS) entry which is preliminary data.</text>
</comment>
<dbReference type="PANTHER" id="PTHR33778">
    <property type="entry name" value="PROTEIN MGTC"/>
    <property type="match status" value="1"/>
</dbReference>
<feature type="region of interest" description="Disordered" evidence="6">
    <location>
        <begin position="180"/>
        <end position="235"/>
    </location>
</feature>
<evidence type="ECO:0000256" key="2">
    <source>
        <dbReference type="ARBA" id="ARBA00022475"/>
    </source>
</evidence>
<accession>A0ABD3MN31</accession>
<feature type="compositionally biased region" description="Polar residues" evidence="6">
    <location>
        <begin position="363"/>
        <end position="376"/>
    </location>
</feature>